<dbReference type="CDD" id="cd03257">
    <property type="entry name" value="ABC_NikE_OppD_transporters"/>
    <property type="match status" value="1"/>
</dbReference>
<dbReference type="NCBIfam" id="TIGR01727">
    <property type="entry name" value="oligo_HPY"/>
    <property type="match status" value="1"/>
</dbReference>
<keyword evidence="3" id="KW-0813">Transport</keyword>
<dbReference type="AlphaFoldDB" id="A0A1I5CIX6"/>
<dbReference type="Proteomes" id="UP000199236">
    <property type="component" value="Unassembled WGS sequence"/>
</dbReference>
<evidence type="ECO:0000256" key="4">
    <source>
        <dbReference type="ARBA" id="ARBA00022475"/>
    </source>
</evidence>
<evidence type="ECO:0000313" key="10">
    <source>
        <dbReference type="Proteomes" id="UP000199236"/>
    </source>
</evidence>
<organism evidence="9 10">
    <name type="scientific">Cohaesibacter marisflavi</name>
    <dbReference type="NCBI Taxonomy" id="655353"/>
    <lineage>
        <taxon>Bacteria</taxon>
        <taxon>Pseudomonadati</taxon>
        <taxon>Pseudomonadota</taxon>
        <taxon>Alphaproteobacteria</taxon>
        <taxon>Hyphomicrobiales</taxon>
        <taxon>Cohaesibacteraceae</taxon>
    </lineage>
</organism>
<evidence type="ECO:0000256" key="6">
    <source>
        <dbReference type="ARBA" id="ARBA00022840"/>
    </source>
</evidence>
<dbReference type="SMART" id="SM00382">
    <property type="entry name" value="AAA"/>
    <property type="match status" value="1"/>
</dbReference>
<dbReference type="SUPFAM" id="SSF52540">
    <property type="entry name" value="P-loop containing nucleoside triphosphate hydrolases"/>
    <property type="match status" value="1"/>
</dbReference>
<dbReference type="OrthoDB" id="9815712at2"/>
<evidence type="ECO:0000256" key="3">
    <source>
        <dbReference type="ARBA" id="ARBA00022448"/>
    </source>
</evidence>
<dbReference type="InterPro" id="IPR013563">
    <property type="entry name" value="Oligopep_ABC_C"/>
</dbReference>
<keyword evidence="4" id="KW-1003">Cell membrane</keyword>
<comment type="subcellular location">
    <subcellularLocation>
        <location evidence="1">Cell inner membrane</location>
        <topology evidence="1">Peripheral membrane protein</topology>
    </subcellularLocation>
</comment>
<evidence type="ECO:0000256" key="5">
    <source>
        <dbReference type="ARBA" id="ARBA00022741"/>
    </source>
</evidence>
<dbReference type="InterPro" id="IPR050388">
    <property type="entry name" value="ABC_Ni/Peptide_Import"/>
</dbReference>
<dbReference type="Gene3D" id="3.40.50.300">
    <property type="entry name" value="P-loop containing nucleotide triphosphate hydrolases"/>
    <property type="match status" value="1"/>
</dbReference>
<dbReference type="GO" id="GO:0015833">
    <property type="term" value="P:peptide transport"/>
    <property type="evidence" value="ECO:0007669"/>
    <property type="project" value="InterPro"/>
</dbReference>
<keyword evidence="10" id="KW-1185">Reference proteome</keyword>
<name>A0A1I5CIX6_9HYPH</name>
<evidence type="ECO:0000256" key="7">
    <source>
        <dbReference type="ARBA" id="ARBA00023136"/>
    </source>
</evidence>
<feature type="domain" description="ABC transporter" evidence="8">
    <location>
        <begin position="5"/>
        <end position="255"/>
    </location>
</feature>
<dbReference type="FunFam" id="3.40.50.300:FF:000016">
    <property type="entry name" value="Oligopeptide ABC transporter ATP-binding component"/>
    <property type="match status" value="1"/>
</dbReference>
<dbReference type="Pfam" id="PF08352">
    <property type="entry name" value="oligo_HPY"/>
    <property type="match status" value="1"/>
</dbReference>
<dbReference type="PROSITE" id="PS50893">
    <property type="entry name" value="ABC_TRANSPORTER_2"/>
    <property type="match status" value="1"/>
</dbReference>
<dbReference type="PROSITE" id="PS00211">
    <property type="entry name" value="ABC_TRANSPORTER_1"/>
    <property type="match status" value="1"/>
</dbReference>
<evidence type="ECO:0000313" key="9">
    <source>
        <dbReference type="EMBL" id="SFN86863.1"/>
    </source>
</evidence>
<reference evidence="9 10" key="1">
    <citation type="submission" date="2016-10" db="EMBL/GenBank/DDBJ databases">
        <authorList>
            <person name="de Groot N.N."/>
        </authorList>
    </citation>
    <scope>NUCLEOTIDE SEQUENCE [LARGE SCALE GENOMIC DNA]</scope>
    <source>
        <strain evidence="9 10">CGMCC 1.9157</strain>
    </source>
</reference>
<accession>A0A1I5CIX6</accession>
<gene>
    <name evidence="9" type="ORF">SAMN04488056_102249</name>
</gene>
<evidence type="ECO:0000259" key="8">
    <source>
        <dbReference type="PROSITE" id="PS50893"/>
    </source>
</evidence>
<dbReference type="InterPro" id="IPR017871">
    <property type="entry name" value="ABC_transporter-like_CS"/>
</dbReference>
<keyword evidence="6 9" id="KW-0067">ATP-binding</keyword>
<dbReference type="Pfam" id="PF00005">
    <property type="entry name" value="ABC_tran"/>
    <property type="match status" value="1"/>
</dbReference>
<dbReference type="GO" id="GO:0005524">
    <property type="term" value="F:ATP binding"/>
    <property type="evidence" value="ECO:0007669"/>
    <property type="project" value="UniProtKB-KW"/>
</dbReference>
<proteinExistence type="inferred from homology"/>
<evidence type="ECO:0000256" key="1">
    <source>
        <dbReference type="ARBA" id="ARBA00004417"/>
    </source>
</evidence>
<evidence type="ECO:0000256" key="2">
    <source>
        <dbReference type="ARBA" id="ARBA00005417"/>
    </source>
</evidence>
<sequence>MTKLLEVNNLHTRFKVRNGYLYAVNGVSFTLDKGEMLGVVGESGCGKSVSMMSLIRLLPPAAQITQGEVLLEGKDLAKASASEINMVRGSKVGMIFQDPMTSLNPFMKIGAQLCEGIIYHKKMSRADAMKQAAKYLDLVGISNSEHRLHEYPHQLSGGMRQRVMIAMALLGEPELVIADEPTTALDVTIQAQIVELVKELREKLNMSIIWITHDLSLLAGMVDRIMVMYGGSVVEEAPLDEIYKSPRHPYTIGLLKSIPSIKTEAGSRLPSIAGAPPNLFVEPQSCPFAARCAYRKERCTKEIPPLEPVSGAGANPHHRIACWVDVTKEPAEPKEGGML</sequence>
<dbReference type="InterPro" id="IPR003439">
    <property type="entry name" value="ABC_transporter-like_ATP-bd"/>
</dbReference>
<comment type="similarity">
    <text evidence="2">Belongs to the ABC transporter superfamily.</text>
</comment>
<dbReference type="GO" id="GO:0005886">
    <property type="term" value="C:plasma membrane"/>
    <property type="evidence" value="ECO:0007669"/>
    <property type="project" value="UniProtKB-SubCell"/>
</dbReference>
<dbReference type="InterPro" id="IPR027417">
    <property type="entry name" value="P-loop_NTPase"/>
</dbReference>
<dbReference type="GO" id="GO:0055085">
    <property type="term" value="P:transmembrane transport"/>
    <property type="evidence" value="ECO:0007669"/>
    <property type="project" value="UniProtKB-ARBA"/>
</dbReference>
<dbReference type="PANTHER" id="PTHR43297">
    <property type="entry name" value="OLIGOPEPTIDE TRANSPORT ATP-BINDING PROTEIN APPD"/>
    <property type="match status" value="1"/>
</dbReference>
<keyword evidence="5" id="KW-0547">Nucleotide-binding</keyword>
<dbReference type="STRING" id="655353.SAMN04488056_102249"/>
<keyword evidence="7" id="KW-0472">Membrane</keyword>
<dbReference type="EMBL" id="FOVR01000002">
    <property type="protein sequence ID" value="SFN86863.1"/>
    <property type="molecule type" value="Genomic_DNA"/>
</dbReference>
<dbReference type="PANTHER" id="PTHR43297:SF2">
    <property type="entry name" value="DIPEPTIDE TRANSPORT ATP-BINDING PROTEIN DPPD"/>
    <property type="match status" value="1"/>
</dbReference>
<dbReference type="GO" id="GO:0016887">
    <property type="term" value="F:ATP hydrolysis activity"/>
    <property type="evidence" value="ECO:0007669"/>
    <property type="project" value="InterPro"/>
</dbReference>
<protein>
    <submittedName>
        <fullName evidence="9">Peptide/nickel transport system ATP-binding protein</fullName>
    </submittedName>
</protein>
<dbReference type="InterPro" id="IPR003593">
    <property type="entry name" value="AAA+_ATPase"/>
</dbReference>
<dbReference type="RefSeq" id="WP_090069506.1">
    <property type="nucleotide sequence ID" value="NZ_FOVR01000002.1"/>
</dbReference>